<proteinExistence type="predicted"/>
<name>A0A316V814_9BASI</name>
<sequence length="664" mass="74431">MAIINAKRAEAEEEAERNSRRDAEEYAARHDTAWQQPPPAYEEAATGESSTSTSAGGGQSQRPNDEINATERERLQEEELFRQRNREQHRERRRERLRHQSIRFREDDVERDGEEESDAESTPLLTRRQKILLKKKLRFNSKYRRSCRFMAALLLIAIVILLFFDLFTNDGNNKGKSEPWESDGRPVEGPHWSPIVEAPRDEWISPNLQQYMCNTSFSLPADTSMTFVRAHGVAFTGLLRTGSADEVTKKEWNIIHGGPGLDRIAVVVQARFTHSRLLDLVTLNKVIDDKNPENIAEGVSLNAYGVPTRGNEFLAFTINVLLPDPTYRSKEGLARDGTSFIPALDLYADNLRIVFEGFAQPYRDGTIPGVTFGRITANARIAGISLGMKLLANESVSMRVETGQIRDIFFTEVLPFIIAAPRVDLLTLNGPIWISGVVGIEEVKLHTISGGLNVSQIAVAKKVICSTRDGVLGGRYSALDSISASTTTADVRVDVVAHKDTYKDHIRQSGLLAIIDPHKAADIMKEHSGSLSWRKLEVDAFTQTGTSFVNYIDQDRETQLYSNVTSITGYVDVTHSHAFEGSFEVETMIGSVTVQEPDYGKPYKRKAFVVDLGDGEGKIGKYIKGRVWFFKHGWENVGPDRNYGYPHSHSRMYSNIGRIMGTFN</sequence>
<gene>
    <name evidence="3" type="ORF">FA14DRAFT_161447</name>
</gene>
<organism evidence="3 4">
    <name type="scientific">Meira miltonrushii</name>
    <dbReference type="NCBI Taxonomy" id="1280837"/>
    <lineage>
        <taxon>Eukaryota</taxon>
        <taxon>Fungi</taxon>
        <taxon>Dikarya</taxon>
        <taxon>Basidiomycota</taxon>
        <taxon>Ustilaginomycotina</taxon>
        <taxon>Exobasidiomycetes</taxon>
        <taxon>Exobasidiales</taxon>
        <taxon>Brachybasidiaceae</taxon>
        <taxon>Meira</taxon>
    </lineage>
</organism>
<feature type="compositionally biased region" description="Low complexity" evidence="1">
    <location>
        <begin position="42"/>
        <end position="54"/>
    </location>
</feature>
<dbReference type="GeneID" id="37020908"/>
<dbReference type="RefSeq" id="XP_025354059.1">
    <property type="nucleotide sequence ID" value="XM_025499127.1"/>
</dbReference>
<keyword evidence="2" id="KW-0812">Transmembrane</keyword>
<feature type="compositionally biased region" description="Basic and acidic residues" evidence="1">
    <location>
        <begin position="16"/>
        <end position="32"/>
    </location>
</feature>
<protein>
    <submittedName>
        <fullName evidence="3">Uncharacterized protein</fullName>
    </submittedName>
</protein>
<reference evidence="3 4" key="1">
    <citation type="journal article" date="2018" name="Mol. Biol. Evol.">
        <title>Broad Genomic Sampling Reveals a Smut Pathogenic Ancestry of the Fungal Clade Ustilaginomycotina.</title>
        <authorList>
            <person name="Kijpornyongpan T."/>
            <person name="Mondo S.J."/>
            <person name="Barry K."/>
            <person name="Sandor L."/>
            <person name="Lee J."/>
            <person name="Lipzen A."/>
            <person name="Pangilinan J."/>
            <person name="LaButti K."/>
            <person name="Hainaut M."/>
            <person name="Henrissat B."/>
            <person name="Grigoriev I.V."/>
            <person name="Spatafora J.W."/>
            <person name="Aime M.C."/>
        </authorList>
    </citation>
    <scope>NUCLEOTIDE SEQUENCE [LARGE SCALE GENOMIC DNA]</scope>
    <source>
        <strain evidence="3 4">MCA 3882</strain>
    </source>
</reference>
<dbReference type="Proteomes" id="UP000245771">
    <property type="component" value="Unassembled WGS sequence"/>
</dbReference>
<dbReference type="STRING" id="1280837.A0A316V814"/>
<feature type="compositionally biased region" description="Basic and acidic residues" evidence="1">
    <location>
        <begin position="63"/>
        <end position="90"/>
    </location>
</feature>
<evidence type="ECO:0000313" key="4">
    <source>
        <dbReference type="Proteomes" id="UP000245771"/>
    </source>
</evidence>
<keyword evidence="4" id="KW-1185">Reference proteome</keyword>
<keyword evidence="2" id="KW-1133">Transmembrane helix</keyword>
<evidence type="ECO:0000313" key="3">
    <source>
        <dbReference type="EMBL" id="PWN33757.1"/>
    </source>
</evidence>
<feature type="region of interest" description="Disordered" evidence="1">
    <location>
        <begin position="1"/>
        <end position="95"/>
    </location>
</feature>
<dbReference type="EMBL" id="KZ819604">
    <property type="protein sequence ID" value="PWN33757.1"/>
    <property type="molecule type" value="Genomic_DNA"/>
</dbReference>
<evidence type="ECO:0000256" key="1">
    <source>
        <dbReference type="SAM" id="MobiDB-lite"/>
    </source>
</evidence>
<evidence type="ECO:0000256" key="2">
    <source>
        <dbReference type="SAM" id="Phobius"/>
    </source>
</evidence>
<dbReference type="AlphaFoldDB" id="A0A316V814"/>
<feature type="transmembrane region" description="Helical" evidence="2">
    <location>
        <begin position="147"/>
        <end position="167"/>
    </location>
</feature>
<dbReference type="InParanoid" id="A0A316V814"/>
<dbReference type="OrthoDB" id="3416661at2759"/>
<keyword evidence="2" id="KW-0472">Membrane</keyword>
<accession>A0A316V814</accession>